<dbReference type="Pfam" id="PF13511">
    <property type="entry name" value="DUF4124"/>
    <property type="match status" value="1"/>
</dbReference>
<keyword evidence="1" id="KW-0732">Signal</keyword>
<evidence type="ECO:0000313" key="4">
    <source>
        <dbReference type="Proteomes" id="UP001248581"/>
    </source>
</evidence>
<dbReference type="EMBL" id="CP134146">
    <property type="protein sequence ID" value="WNC69119.1"/>
    <property type="molecule type" value="Genomic_DNA"/>
</dbReference>
<reference evidence="4" key="1">
    <citation type="submission" date="2023-09" db="EMBL/GenBank/DDBJ databases">
        <authorList>
            <person name="Li S."/>
            <person name="Li X."/>
            <person name="Zhang C."/>
            <person name="Zhao Z."/>
        </authorList>
    </citation>
    <scope>NUCLEOTIDE SEQUENCE [LARGE SCALE GENOMIC DNA]</scope>
    <source>
        <strain evidence="4">SQ345</strain>
    </source>
</reference>
<organism evidence="3 4">
    <name type="scientific">Thalassotalea nanhaiensis</name>
    <dbReference type="NCBI Taxonomy" id="3065648"/>
    <lineage>
        <taxon>Bacteria</taxon>
        <taxon>Pseudomonadati</taxon>
        <taxon>Pseudomonadota</taxon>
        <taxon>Gammaproteobacteria</taxon>
        <taxon>Alteromonadales</taxon>
        <taxon>Colwelliaceae</taxon>
        <taxon>Thalassotalea</taxon>
    </lineage>
</organism>
<dbReference type="RefSeq" id="WP_348388263.1">
    <property type="nucleotide sequence ID" value="NZ_CP134146.1"/>
</dbReference>
<proteinExistence type="predicted"/>
<evidence type="ECO:0000313" key="3">
    <source>
        <dbReference type="EMBL" id="WNC69119.1"/>
    </source>
</evidence>
<name>A0ABY9TJW3_9GAMM</name>
<dbReference type="Proteomes" id="UP001248581">
    <property type="component" value="Chromosome"/>
</dbReference>
<gene>
    <name evidence="3" type="ORF">RI845_02935</name>
</gene>
<sequence>MAKYTIFVILFFTLLAPATAASSKIYVWRNANGDLVYSDSPKPGAEEIAEEIEIKNKQTVISSVNTTVLDISPRVVQEEYQVQISQPEDHATIRDNSGSIYISGRVAPVFKRGFKVRLLMNGEAHGEPQTRSVFILRDVDRGEHKIKLELLNNQGKVIASSKERTVYLHRARVN</sequence>
<evidence type="ECO:0000259" key="2">
    <source>
        <dbReference type="Pfam" id="PF13511"/>
    </source>
</evidence>
<feature type="chain" id="PRO_5045151737" evidence="1">
    <location>
        <begin position="21"/>
        <end position="174"/>
    </location>
</feature>
<evidence type="ECO:0000256" key="1">
    <source>
        <dbReference type="SAM" id="SignalP"/>
    </source>
</evidence>
<dbReference type="InterPro" id="IPR025392">
    <property type="entry name" value="DUF4124"/>
</dbReference>
<feature type="signal peptide" evidence="1">
    <location>
        <begin position="1"/>
        <end position="20"/>
    </location>
</feature>
<feature type="domain" description="DUF4124" evidence="2">
    <location>
        <begin position="13"/>
        <end position="62"/>
    </location>
</feature>
<accession>A0ABY9TJW3</accession>
<protein>
    <submittedName>
        <fullName evidence="3">DUF4124 domain-containing protein</fullName>
    </submittedName>
</protein>
<keyword evidence="4" id="KW-1185">Reference proteome</keyword>